<gene>
    <name evidence="1" type="primary">g3419</name>
    <name evidence="1" type="ORF">EsDP_00003419</name>
</gene>
<accession>A0ABQ0CP61</accession>
<evidence type="ECO:0000313" key="2">
    <source>
        <dbReference type="Proteomes" id="UP001562357"/>
    </source>
</evidence>
<protein>
    <submittedName>
        <fullName evidence="1">Uncharacterized protein</fullName>
    </submittedName>
</protein>
<reference evidence="2" key="1">
    <citation type="submission" date="2024-06" db="EMBL/GenBank/DDBJ databases">
        <title>Draft Genome Sequences of Epichloe bromicola Strains Isolated from Elymus ciliaris.</title>
        <authorList>
            <consortium name="Epichloe bromicola genome sequencing consortium"/>
            <person name="Miura A."/>
            <person name="Imano S."/>
            <person name="Ashida A."/>
            <person name="Sato I."/>
            <person name="Chiba S."/>
            <person name="Tanaka A."/>
            <person name="Camagna M."/>
            <person name="Takemoto D."/>
        </authorList>
    </citation>
    <scope>NUCLEOTIDE SEQUENCE [LARGE SCALE GENOMIC DNA]</scope>
    <source>
        <strain evidence="2">DP</strain>
    </source>
</reference>
<evidence type="ECO:0000313" key="1">
    <source>
        <dbReference type="EMBL" id="GAB0135067.1"/>
    </source>
</evidence>
<dbReference type="EMBL" id="BAAFGZ010000108">
    <property type="protein sequence ID" value="GAB0135067.1"/>
    <property type="molecule type" value="Genomic_DNA"/>
</dbReference>
<sequence length="107" mass="11592">MVTGNIGIDVTALGMTLGPKGHWISTNDDGTEFNRESEFVFAFRVKRLKFGRRLKVEEYSKGAFMAAGGEQEDDESVLVEDVDGSDIKTAKAVPDATENGSVYCVPA</sequence>
<dbReference type="Proteomes" id="UP001562357">
    <property type="component" value="Unassembled WGS sequence"/>
</dbReference>
<organism evidence="1 2">
    <name type="scientific">Epichloe bromicola</name>
    <dbReference type="NCBI Taxonomy" id="79588"/>
    <lineage>
        <taxon>Eukaryota</taxon>
        <taxon>Fungi</taxon>
        <taxon>Dikarya</taxon>
        <taxon>Ascomycota</taxon>
        <taxon>Pezizomycotina</taxon>
        <taxon>Sordariomycetes</taxon>
        <taxon>Hypocreomycetidae</taxon>
        <taxon>Hypocreales</taxon>
        <taxon>Clavicipitaceae</taxon>
        <taxon>Epichloe</taxon>
    </lineage>
</organism>
<name>A0ABQ0CP61_9HYPO</name>
<comment type="caution">
    <text evidence="1">The sequence shown here is derived from an EMBL/GenBank/DDBJ whole genome shotgun (WGS) entry which is preliminary data.</text>
</comment>
<keyword evidence="2" id="KW-1185">Reference proteome</keyword>
<proteinExistence type="predicted"/>